<sequence length="589" mass="65418">MSSFLIDVLRHFRINISQISVIGAAKVSHFEILCRVYGIIPNVGLFRCFYVNFKKNGWMSFNMDLFAFIHTPDPTKVKVVERERVEDEPLLLQTTVSRTVSLHPVALDRAKISGRGADVQLVSEATNTVAEDVAPLQPRRQRKRKFMVVGVGEASHPPKKLRVDHETSSRASVAGKSKFVVHRLLVGDVLNADVRGEAIPTLPFVTSSVSATPEREGGDHTDSVVRLNLRTIQRFVISSNSSHHSGANVAEAEVDSLVRSSVLIMTAVTTDEVLKVREREIENLKAHMLLKEVEVAEVIRLRAEVSNFEIVEKSLQDEVNALKEHVKVADLEASVVSKERELTGMNAQLTFVKSQNDNLVDQVHELELSSFGLQEKVAVYEDCMGQLERFQDDRMKEVNDKFDELYVDFIKMALHLEESFLPSEWLLVRLLRRACKMDYLPESPMARKLRSNKDANVDTLMNILRLEETLAEILGFTKSQPHVDQLMVPIHHSPDKVVVGATALSLALNVSNIRVRKIRENIASVGGTSDNVPATAATTTALSTTLAYASTVSPISVDDYEVAGTDDQAGADGNVDPFPNVDNAELKIP</sequence>
<dbReference type="EMBL" id="BKCJ010009791">
    <property type="protein sequence ID" value="GEU88633.1"/>
    <property type="molecule type" value="Genomic_DNA"/>
</dbReference>
<accession>A0A6L2NR40</accession>
<dbReference type="AlphaFoldDB" id="A0A6L2NR40"/>
<comment type="caution">
    <text evidence="3">The sequence shown here is derived from an EMBL/GenBank/DDBJ whole genome shotgun (WGS) entry which is preliminary data.</text>
</comment>
<organism evidence="3">
    <name type="scientific">Tanacetum cinerariifolium</name>
    <name type="common">Dalmatian daisy</name>
    <name type="synonym">Chrysanthemum cinerariifolium</name>
    <dbReference type="NCBI Taxonomy" id="118510"/>
    <lineage>
        <taxon>Eukaryota</taxon>
        <taxon>Viridiplantae</taxon>
        <taxon>Streptophyta</taxon>
        <taxon>Embryophyta</taxon>
        <taxon>Tracheophyta</taxon>
        <taxon>Spermatophyta</taxon>
        <taxon>Magnoliopsida</taxon>
        <taxon>eudicotyledons</taxon>
        <taxon>Gunneridae</taxon>
        <taxon>Pentapetalae</taxon>
        <taxon>asterids</taxon>
        <taxon>campanulids</taxon>
        <taxon>Asterales</taxon>
        <taxon>Asteraceae</taxon>
        <taxon>Asteroideae</taxon>
        <taxon>Anthemideae</taxon>
        <taxon>Anthemidinae</taxon>
        <taxon>Tanacetum</taxon>
    </lineage>
</organism>
<protein>
    <submittedName>
        <fullName evidence="3">Transposase (Putative), gypsy type</fullName>
    </submittedName>
</protein>
<proteinExistence type="predicted"/>
<evidence type="ECO:0000256" key="1">
    <source>
        <dbReference type="SAM" id="Coils"/>
    </source>
</evidence>
<name>A0A6L2NR40_TANCI</name>
<feature type="coiled-coil region" evidence="1">
    <location>
        <begin position="312"/>
        <end position="348"/>
    </location>
</feature>
<evidence type="ECO:0000256" key="2">
    <source>
        <dbReference type="SAM" id="MobiDB-lite"/>
    </source>
</evidence>
<gene>
    <name evidence="3" type="ORF">Tci_060611</name>
</gene>
<evidence type="ECO:0000313" key="3">
    <source>
        <dbReference type="EMBL" id="GEU88633.1"/>
    </source>
</evidence>
<reference evidence="3" key="1">
    <citation type="journal article" date="2019" name="Sci. Rep.">
        <title>Draft genome of Tanacetum cinerariifolium, the natural source of mosquito coil.</title>
        <authorList>
            <person name="Yamashiro T."/>
            <person name="Shiraishi A."/>
            <person name="Satake H."/>
            <person name="Nakayama K."/>
        </authorList>
    </citation>
    <scope>NUCLEOTIDE SEQUENCE</scope>
</reference>
<keyword evidence="1" id="KW-0175">Coiled coil</keyword>
<feature type="region of interest" description="Disordered" evidence="2">
    <location>
        <begin position="565"/>
        <end position="589"/>
    </location>
</feature>